<feature type="chain" id="PRO_5045212665" evidence="3">
    <location>
        <begin position="18"/>
        <end position="579"/>
    </location>
</feature>
<evidence type="ECO:0000256" key="2">
    <source>
        <dbReference type="SAM" id="MobiDB-lite"/>
    </source>
</evidence>
<evidence type="ECO:0000256" key="1">
    <source>
        <dbReference type="ARBA" id="ARBA00023237"/>
    </source>
</evidence>
<evidence type="ECO:0000313" key="5">
    <source>
        <dbReference type="EMBL" id="MDR6404690.1"/>
    </source>
</evidence>
<feature type="compositionally biased region" description="Low complexity" evidence="2">
    <location>
        <begin position="31"/>
        <end position="43"/>
    </location>
</feature>
<dbReference type="Proteomes" id="UP001184853">
    <property type="component" value="Unassembled WGS sequence"/>
</dbReference>
<feature type="domain" description="Organic solvent tolerance-like N-terminal" evidence="4">
    <location>
        <begin position="44"/>
        <end position="196"/>
    </location>
</feature>
<comment type="caution">
    <text evidence="5">The sequence shown here is derived from an EMBL/GenBank/DDBJ whole genome shotgun (WGS) entry which is preliminary data.</text>
</comment>
<dbReference type="Gene3D" id="2.60.450.10">
    <property type="entry name" value="Lipopolysaccharide (LPS) transport protein A like domain"/>
    <property type="match status" value="2"/>
</dbReference>
<dbReference type="InterPro" id="IPR050218">
    <property type="entry name" value="LptD"/>
</dbReference>
<dbReference type="PANTHER" id="PTHR30189">
    <property type="entry name" value="LPS-ASSEMBLY PROTEIN"/>
    <property type="match status" value="1"/>
</dbReference>
<feature type="region of interest" description="Disordered" evidence="2">
    <location>
        <begin position="25"/>
        <end position="45"/>
    </location>
</feature>
<dbReference type="InterPro" id="IPR005653">
    <property type="entry name" value="OstA-like_N"/>
</dbReference>
<keyword evidence="6" id="KW-1185">Reference proteome</keyword>
<dbReference type="RefSeq" id="WP_115980073.1">
    <property type="nucleotide sequence ID" value="NZ_JAVDQS010000003.1"/>
</dbReference>
<evidence type="ECO:0000313" key="6">
    <source>
        <dbReference type="Proteomes" id="UP001184853"/>
    </source>
</evidence>
<keyword evidence="3" id="KW-0732">Signal</keyword>
<protein>
    <submittedName>
        <fullName evidence="5">Lipopolysaccharide export system protein LptA</fullName>
    </submittedName>
</protein>
<keyword evidence="1" id="KW-0998">Cell outer membrane</keyword>
<accession>A0ABU1LDK3</accession>
<dbReference type="EMBL" id="JAVDQS010000003">
    <property type="protein sequence ID" value="MDR6404690.1"/>
    <property type="molecule type" value="Genomic_DNA"/>
</dbReference>
<evidence type="ECO:0000259" key="4">
    <source>
        <dbReference type="Pfam" id="PF13100"/>
    </source>
</evidence>
<dbReference type="Pfam" id="PF13100">
    <property type="entry name" value="OstA_2"/>
    <property type="match status" value="1"/>
</dbReference>
<dbReference type="PANTHER" id="PTHR30189:SF1">
    <property type="entry name" value="LPS-ASSEMBLY PROTEIN LPTD"/>
    <property type="match status" value="1"/>
</dbReference>
<sequence length="579" mass="66287">MRLIFVLLIFISTFTFAQDKPKPLQKDPYFTPTATPKTNAPPADKVKHVHSDELRKDDKYDGNNYFVGNVQFEHQGSILNADLVIFYQDQNFVKAIGNVKLQNPDGSVITAEEMEYDGNTQKGIARKNVVLTDPKQTIRTDIMYYDRLSNQAYFNTGGTITDGQSTMYTKSATYFLDTKLIDFVGNVKIDNPDYIVEGVNIKQNQNTKVAEFFGPTTITRRDNPKNRVYTERGTYNMNSKEAYLKKNSKIFYNDKILTGDDMYYNQLTGFGKATGNVTLDDPNERRWIKGGYGEIFEKKDSAMMTKNPYAVKALEKDSMYFAAEKIISFQKPDSADIRKKKSFLRAFRKARMYKSNAQGRADSIAFNETDGVMHMYREPILWSDGKQVTGDKVEAYFDTQKESIDSLKVIGNAFAISKVDSLSMKDEFNQVKGRLMTVYYGEDNNIKEAKVIGNAQAITYSDDVNAETKEKERIGISLTSCGIIDALFEEKALYVVECNIGATSDTYPMSKIEPARRKFPDFNWNTKDRIMKWQDILVDTPNYPEIKYESDDTLYNQAQEVIEKEKAKEEAKKPKRVRR</sequence>
<keyword evidence="1" id="KW-0472">Membrane</keyword>
<proteinExistence type="predicted"/>
<organism evidence="5 6">
    <name type="scientific">Chryseobacterium geocarposphaerae</name>
    <dbReference type="NCBI Taxonomy" id="1416776"/>
    <lineage>
        <taxon>Bacteria</taxon>
        <taxon>Pseudomonadati</taxon>
        <taxon>Bacteroidota</taxon>
        <taxon>Flavobacteriia</taxon>
        <taxon>Flavobacteriales</taxon>
        <taxon>Weeksellaceae</taxon>
        <taxon>Chryseobacterium group</taxon>
        <taxon>Chryseobacterium</taxon>
    </lineage>
</organism>
<gene>
    <name evidence="5" type="ORF">J2781_001610</name>
</gene>
<reference evidence="5 6" key="1">
    <citation type="submission" date="2023-07" db="EMBL/GenBank/DDBJ databases">
        <title>Sorghum-associated microbial communities from plants grown in Nebraska, USA.</title>
        <authorList>
            <person name="Schachtman D."/>
        </authorList>
    </citation>
    <scope>NUCLEOTIDE SEQUENCE [LARGE SCALE GENOMIC DNA]</scope>
    <source>
        <strain evidence="5 6">DS1709</strain>
    </source>
</reference>
<evidence type="ECO:0000256" key="3">
    <source>
        <dbReference type="SAM" id="SignalP"/>
    </source>
</evidence>
<name>A0ABU1LDK3_9FLAO</name>
<feature type="signal peptide" evidence="3">
    <location>
        <begin position="1"/>
        <end position="17"/>
    </location>
</feature>